<evidence type="ECO:0000313" key="1">
    <source>
        <dbReference type="EMBL" id="KAL0131320.1"/>
    </source>
</evidence>
<keyword evidence="2" id="KW-1185">Reference proteome</keyword>
<dbReference type="Proteomes" id="UP001430953">
    <property type="component" value="Unassembled WGS sequence"/>
</dbReference>
<gene>
    <name evidence="1" type="ORF">PUN28_002687</name>
</gene>
<accession>A0AAW2GVL7</accession>
<dbReference type="EMBL" id="JADYXP020000002">
    <property type="protein sequence ID" value="KAL0131320.1"/>
    <property type="molecule type" value="Genomic_DNA"/>
</dbReference>
<dbReference type="AlphaFoldDB" id="A0AAW2GVL7"/>
<name>A0AAW2GVL7_9HYME</name>
<comment type="caution">
    <text evidence="1">The sequence shown here is derived from an EMBL/GenBank/DDBJ whole genome shotgun (WGS) entry which is preliminary data.</text>
</comment>
<reference evidence="1 2" key="1">
    <citation type="submission" date="2023-03" db="EMBL/GenBank/DDBJ databases">
        <title>High recombination rates correlate with genetic variation in Cardiocondyla obscurior ants.</title>
        <authorList>
            <person name="Errbii M."/>
        </authorList>
    </citation>
    <scope>NUCLEOTIDE SEQUENCE [LARGE SCALE GENOMIC DNA]</scope>
    <source>
        <strain evidence="1">Alpha-2009</strain>
        <tissue evidence="1">Whole body</tissue>
    </source>
</reference>
<protein>
    <submittedName>
        <fullName evidence="1">Uncharacterized protein</fullName>
    </submittedName>
</protein>
<sequence>MEGNRVCSFTFRIILHSAFHAAQLAREEIRQFLSISVIFSLPPMKNKDDNDAIMHLRGFHCQNLPAIFLKIYIS</sequence>
<organism evidence="1 2">
    <name type="scientific">Cardiocondyla obscurior</name>
    <dbReference type="NCBI Taxonomy" id="286306"/>
    <lineage>
        <taxon>Eukaryota</taxon>
        <taxon>Metazoa</taxon>
        <taxon>Ecdysozoa</taxon>
        <taxon>Arthropoda</taxon>
        <taxon>Hexapoda</taxon>
        <taxon>Insecta</taxon>
        <taxon>Pterygota</taxon>
        <taxon>Neoptera</taxon>
        <taxon>Endopterygota</taxon>
        <taxon>Hymenoptera</taxon>
        <taxon>Apocrita</taxon>
        <taxon>Aculeata</taxon>
        <taxon>Formicoidea</taxon>
        <taxon>Formicidae</taxon>
        <taxon>Myrmicinae</taxon>
        <taxon>Cardiocondyla</taxon>
    </lineage>
</organism>
<evidence type="ECO:0000313" key="2">
    <source>
        <dbReference type="Proteomes" id="UP001430953"/>
    </source>
</evidence>
<proteinExistence type="predicted"/>